<gene>
    <name evidence="2" type="ORF">ENH87_14065</name>
</gene>
<evidence type="ECO:0000313" key="2">
    <source>
        <dbReference type="EMBL" id="HEA22027.1"/>
    </source>
</evidence>
<protein>
    <submittedName>
        <fullName evidence="2">Uncharacterized protein</fullName>
    </submittedName>
</protein>
<evidence type="ECO:0000256" key="1">
    <source>
        <dbReference type="SAM" id="MobiDB-lite"/>
    </source>
</evidence>
<dbReference type="SUPFAM" id="SSF53137">
    <property type="entry name" value="Translational machinery components"/>
    <property type="match status" value="1"/>
</dbReference>
<feature type="compositionally biased region" description="Basic and acidic residues" evidence="1">
    <location>
        <begin position="34"/>
        <end position="58"/>
    </location>
</feature>
<dbReference type="InterPro" id="IPR042226">
    <property type="entry name" value="eFR1_2_sf"/>
</dbReference>
<comment type="caution">
    <text evidence="2">The sequence shown here is derived from an EMBL/GenBank/DDBJ whole genome shotgun (WGS) entry which is preliminary data.</text>
</comment>
<dbReference type="Proteomes" id="UP000886191">
    <property type="component" value="Unassembled WGS sequence"/>
</dbReference>
<feature type="region of interest" description="Disordered" evidence="1">
    <location>
        <begin position="33"/>
        <end position="58"/>
    </location>
</feature>
<reference evidence="2" key="1">
    <citation type="journal article" date="2020" name="mSystems">
        <title>Genome- and Community-Level Interaction Insights into Carbon Utilization and Element Cycling Functions of Hydrothermarchaeota in Hydrothermal Sediment.</title>
        <authorList>
            <person name="Zhou Z."/>
            <person name="Liu Y."/>
            <person name="Xu W."/>
            <person name="Pan J."/>
            <person name="Luo Z.H."/>
            <person name="Li M."/>
        </authorList>
    </citation>
    <scope>NUCLEOTIDE SEQUENCE [LARGE SCALE GENOMIC DNA]</scope>
    <source>
        <strain evidence="2">HyVt-345</strain>
    </source>
</reference>
<dbReference type="EMBL" id="DRGL01000051">
    <property type="protein sequence ID" value="HEA22027.1"/>
    <property type="molecule type" value="Genomic_DNA"/>
</dbReference>
<organism evidence="2">
    <name type="scientific">Pricia antarctica</name>
    <dbReference type="NCBI Taxonomy" id="641691"/>
    <lineage>
        <taxon>Bacteria</taxon>
        <taxon>Pseudomonadati</taxon>
        <taxon>Bacteroidota</taxon>
        <taxon>Flavobacteriia</taxon>
        <taxon>Flavobacteriales</taxon>
        <taxon>Flavobacteriaceae</taxon>
        <taxon>Pricia</taxon>
    </lineage>
</organism>
<sequence>MTKDRKIGIWMDHANAHVMEYKDVIATKVIRSQFTHEEKEKSQQKSENMMHNKEQHQEADYYKTISESLKGFDEVLLFGPTNAKLELLNILEADQSFSKVKLDTRTTDKMSENQEHAYVRAYFADGGLTV</sequence>
<name>A0A831QSS8_9FLAO</name>
<proteinExistence type="predicted"/>
<accession>A0A831QSS8</accession>
<dbReference type="Gene3D" id="3.30.420.60">
    <property type="entry name" value="eRF1 domain 2"/>
    <property type="match status" value="1"/>
</dbReference>
<dbReference type="AlphaFoldDB" id="A0A831QSS8"/>